<dbReference type="PANTHER" id="PTHR31442:SF29">
    <property type="entry name" value="HOMEODOMAIN-LIKE SUPERFAMILY PROTEIN"/>
    <property type="match status" value="1"/>
</dbReference>
<dbReference type="EMBL" id="JALJOT010000002">
    <property type="protein sequence ID" value="KAK9917325.1"/>
    <property type="molecule type" value="Genomic_DNA"/>
</dbReference>
<keyword evidence="3" id="KW-1185">Reference proteome</keyword>
<dbReference type="InterPro" id="IPR044841">
    <property type="entry name" value="LUX/BOA-like"/>
</dbReference>
<evidence type="ECO:0000256" key="1">
    <source>
        <dbReference type="SAM" id="MobiDB-lite"/>
    </source>
</evidence>
<protein>
    <submittedName>
        <fullName evidence="2">Uncharacterized protein</fullName>
    </submittedName>
</protein>
<gene>
    <name evidence="2" type="ORF">WJX75_003133</name>
</gene>
<organism evidence="2 3">
    <name type="scientific">Coccomyxa subellipsoidea</name>
    <dbReference type="NCBI Taxonomy" id="248742"/>
    <lineage>
        <taxon>Eukaryota</taxon>
        <taxon>Viridiplantae</taxon>
        <taxon>Chlorophyta</taxon>
        <taxon>core chlorophytes</taxon>
        <taxon>Trebouxiophyceae</taxon>
        <taxon>Trebouxiophyceae incertae sedis</taxon>
        <taxon>Coccomyxaceae</taxon>
        <taxon>Coccomyxa</taxon>
    </lineage>
</organism>
<feature type="compositionally biased region" description="Low complexity" evidence="1">
    <location>
        <begin position="356"/>
        <end position="379"/>
    </location>
</feature>
<evidence type="ECO:0000313" key="3">
    <source>
        <dbReference type="Proteomes" id="UP001491310"/>
    </source>
</evidence>
<feature type="region of interest" description="Disordered" evidence="1">
    <location>
        <begin position="322"/>
        <end position="399"/>
    </location>
</feature>
<dbReference type="Proteomes" id="UP001491310">
    <property type="component" value="Unassembled WGS sequence"/>
</dbReference>
<dbReference type="Gene3D" id="1.10.10.60">
    <property type="entry name" value="Homeodomain-like"/>
    <property type="match status" value="1"/>
</dbReference>
<proteinExistence type="predicted"/>
<name>A0ABR2Z032_9CHLO</name>
<accession>A0ABR2Z032</accession>
<reference evidence="2 3" key="1">
    <citation type="journal article" date="2024" name="Nat. Commun.">
        <title>Phylogenomics reveals the evolutionary origins of lichenization in chlorophyte algae.</title>
        <authorList>
            <person name="Puginier C."/>
            <person name="Libourel C."/>
            <person name="Otte J."/>
            <person name="Skaloud P."/>
            <person name="Haon M."/>
            <person name="Grisel S."/>
            <person name="Petersen M."/>
            <person name="Berrin J.G."/>
            <person name="Delaux P.M."/>
            <person name="Dal Grande F."/>
            <person name="Keller J."/>
        </authorList>
    </citation>
    <scope>NUCLEOTIDE SEQUENCE [LARGE SCALE GENOMIC DNA]</scope>
    <source>
        <strain evidence="2 3">SAG 216-7</strain>
    </source>
</reference>
<feature type="region of interest" description="Disordered" evidence="1">
    <location>
        <begin position="115"/>
        <end position="173"/>
    </location>
</feature>
<sequence length="399" mass="40385">MSTGHPFRKGKVICKGPPGGFRSGQVKRGHPLHRQARWRHMKVHMQALIGEGCGGEGSIALLPPPTGRPPLPPAELLRAQLAFATAAASEAGRAGPLHTSYPSLEALAAAGSALEGVGTSGGGEQGVDTEEGDVISHRKRKGAGYDAAEELSETEGEGGSGDSRRDHGGRGHKKPRLVWTAELHARFMNAVTHLGVKHAAIQQQGHPPLFQHNMGAMPPGAGFPGFMPPPPGAAAGIPQLQWGPSPAGPPAAEGVPSSAEISAPMAGNPWFSHQQGGYGGAMGFPQMGAFGQPQGNFPGQEGPPGLPYGWVWGLAPPGGGGMVLPPGGLPPQQPLGKFDPSTAPSEPGPSAEHVKAATGPAAEGTPSAGGAEAAAEGGPSNVGVFDEQQAPESKDDAPT</sequence>
<comment type="caution">
    <text evidence="2">The sequence shown here is derived from an EMBL/GenBank/DDBJ whole genome shotgun (WGS) entry which is preliminary data.</text>
</comment>
<evidence type="ECO:0000313" key="2">
    <source>
        <dbReference type="EMBL" id="KAK9917325.1"/>
    </source>
</evidence>
<dbReference type="PANTHER" id="PTHR31442">
    <property type="entry name" value="HOMEODOMAIN-LIKE SUPERFAMILY PROTEIN-RELATED"/>
    <property type="match status" value="1"/>
</dbReference>
<feature type="compositionally biased region" description="Acidic residues" evidence="1">
    <location>
        <begin position="147"/>
        <end position="156"/>
    </location>
</feature>